<dbReference type="PANTHER" id="PTHR46858">
    <property type="entry name" value="OS05G0521000 PROTEIN"/>
    <property type="match status" value="1"/>
</dbReference>
<name>E9H266_DAPPU</name>
<evidence type="ECO:0000256" key="1">
    <source>
        <dbReference type="ARBA" id="ARBA00022723"/>
    </source>
</evidence>
<dbReference type="InterPro" id="IPR036443">
    <property type="entry name" value="Znf_RanBP2_sf"/>
</dbReference>
<reference evidence="6 7" key="1">
    <citation type="journal article" date="2011" name="Science">
        <title>The ecoresponsive genome of Daphnia pulex.</title>
        <authorList>
            <person name="Colbourne J.K."/>
            <person name="Pfrender M.E."/>
            <person name="Gilbert D."/>
            <person name="Thomas W.K."/>
            <person name="Tucker A."/>
            <person name="Oakley T.H."/>
            <person name="Tokishita S."/>
            <person name="Aerts A."/>
            <person name="Arnold G.J."/>
            <person name="Basu M.K."/>
            <person name="Bauer D.J."/>
            <person name="Caceres C.E."/>
            <person name="Carmel L."/>
            <person name="Casola C."/>
            <person name="Choi J.H."/>
            <person name="Detter J.C."/>
            <person name="Dong Q."/>
            <person name="Dusheyko S."/>
            <person name="Eads B.D."/>
            <person name="Frohlich T."/>
            <person name="Geiler-Samerotte K.A."/>
            <person name="Gerlach D."/>
            <person name="Hatcher P."/>
            <person name="Jogdeo S."/>
            <person name="Krijgsveld J."/>
            <person name="Kriventseva E.V."/>
            <person name="Kultz D."/>
            <person name="Laforsch C."/>
            <person name="Lindquist E."/>
            <person name="Lopez J."/>
            <person name="Manak J.R."/>
            <person name="Muller J."/>
            <person name="Pangilinan J."/>
            <person name="Patwardhan R.P."/>
            <person name="Pitluck S."/>
            <person name="Pritham E.J."/>
            <person name="Rechtsteiner A."/>
            <person name="Rho M."/>
            <person name="Rogozin I.B."/>
            <person name="Sakarya O."/>
            <person name="Salamov A."/>
            <person name="Schaack S."/>
            <person name="Shapiro H."/>
            <person name="Shiga Y."/>
            <person name="Skalitzky C."/>
            <person name="Smith Z."/>
            <person name="Souvorov A."/>
            <person name="Sung W."/>
            <person name="Tang Z."/>
            <person name="Tsuchiya D."/>
            <person name="Tu H."/>
            <person name="Vos H."/>
            <person name="Wang M."/>
            <person name="Wolf Y.I."/>
            <person name="Yamagata H."/>
            <person name="Yamada T."/>
            <person name="Ye Y."/>
            <person name="Shaw J.R."/>
            <person name="Andrews J."/>
            <person name="Crease T.J."/>
            <person name="Tang H."/>
            <person name="Lucas S.M."/>
            <person name="Robertson H.M."/>
            <person name="Bork P."/>
            <person name="Koonin E.V."/>
            <person name="Zdobnov E.M."/>
            <person name="Grigoriev I.V."/>
            <person name="Lynch M."/>
            <person name="Boore J.L."/>
        </authorList>
    </citation>
    <scope>NUCLEOTIDE SEQUENCE [LARGE SCALE GENOMIC DNA]</scope>
</reference>
<dbReference type="KEGG" id="dpx:DAPPUDRAFT_252193"/>
<dbReference type="GO" id="GO:0045931">
    <property type="term" value="P:positive regulation of mitotic cell cycle"/>
    <property type="evidence" value="ECO:0000318"/>
    <property type="project" value="GO_Central"/>
</dbReference>
<dbReference type="Pfam" id="PF13920">
    <property type="entry name" value="zf-C3HC4_3"/>
    <property type="match status" value="1"/>
</dbReference>
<dbReference type="GO" id="GO:0043066">
    <property type="term" value="P:negative regulation of apoptotic process"/>
    <property type="evidence" value="ECO:0000318"/>
    <property type="project" value="GO_Central"/>
</dbReference>
<dbReference type="OrthoDB" id="24526at2759"/>
<dbReference type="HOGENOM" id="CLU_048947_0_0_1"/>
<dbReference type="PANTHER" id="PTHR46858:SF5">
    <property type="entry name" value="E3 UBIQUITIN-PROTEIN LIGASE APD1-RELATED"/>
    <property type="match status" value="1"/>
</dbReference>
<dbReference type="eggNOG" id="ENOG502QQNV">
    <property type="taxonomic scope" value="Eukaryota"/>
</dbReference>
<evidence type="ECO:0000256" key="3">
    <source>
        <dbReference type="ARBA" id="ARBA00022833"/>
    </source>
</evidence>
<dbReference type="GO" id="GO:0061630">
    <property type="term" value="F:ubiquitin protein ligase activity"/>
    <property type="evidence" value="ECO:0000318"/>
    <property type="project" value="GO_Central"/>
</dbReference>
<dbReference type="InterPro" id="IPR001876">
    <property type="entry name" value="Znf_RanBP2"/>
</dbReference>
<dbReference type="AlphaFoldDB" id="E9H266"/>
<proteinExistence type="predicted"/>
<evidence type="ECO:0000256" key="4">
    <source>
        <dbReference type="SAM" id="MobiDB-lite"/>
    </source>
</evidence>
<accession>E9H266</accession>
<dbReference type="GO" id="GO:0006511">
    <property type="term" value="P:ubiquitin-dependent protein catabolic process"/>
    <property type="evidence" value="ECO:0000318"/>
    <property type="project" value="GO_Central"/>
</dbReference>
<keyword evidence="2" id="KW-0863">Zinc-finger</keyword>
<evidence type="ECO:0000259" key="5">
    <source>
        <dbReference type="PROSITE" id="PS01358"/>
    </source>
</evidence>
<dbReference type="STRING" id="6669.E9H266"/>
<keyword evidence="7" id="KW-1185">Reference proteome</keyword>
<dbReference type="Gene3D" id="3.30.40.10">
    <property type="entry name" value="Zinc/RING finger domain, C3HC4 (zinc finger)"/>
    <property type="match status" value="1"/>
</dbReference>
<feature type="region of interest" description="Disordered" evidence="4">
    <location>
        <begin position="179"/>
        <end position="239"/>
    </location>
</feature>
<protein>
    <recommendedName>
        <fullName evidence="5">RanBP2-type domain-containing protein</fullName>
    </recommendedName>
</protein>
<feature type="domain" description="RanBP2-type" evidence="5">
    <location>
        <begin position="149"/>
        <end position="168"/>
    </location>
</feature>
<sequence>MAGVSVCDRAFKRPRLDETDFFESSSCASDESCHTWQGYETAGDGNSVFSLLSAWVQDSGDDWSPSSSEPESDGDATDVIYEIEYEIATDSSSDDLDDEESGSSDIDAALIPIIAAQLEEECLTDIESSDDDGIIRNSPIPVPSLEDRWKCLRCGVHNVPPMRYCHKCYEIRKGWLDPRPKRRRAKRPRGESGSLDQHPSGSSVSSVASSVRVREESLISSQTSVDSGVMSQSSSYEEEQHRLPGASHIDDRKPPCSCSDLCGLCGLRPVDGAFMHGNTGHQLYCYSCSKRVWRQRKKCPMCRRTIGKVVKMFRVSS</sequence>
<evidence type="ECO:0000313" key="6">
    <source>
        <dbReference type="EMBL" id="EFX74110.1"/>
    </source>
</evidence>
<keyword evidence="3" id="KW-0862">Zinc</keyword>
<dbReference type="PhylomeDB" id="E9H266"/>
<dbReference type="SUPFAM" id="SSF90209">
    <property type="entry name" value="Ran binding protein zinc finger-like"/>
    <property type="match status" value="1"/>
</dbReference>
<evidence type="ECO:0000313" key="7">
    <source>
        <dbReference type="Proteomes" id="UP000000305"/>
    </source>
</evidence>
<keyword evidence="1" id="KW-0479">Metal-binding</keyword>
<dbReference type="InterPro" id="IPR013083">
    <property type="entry name" value="Znf_RING/FYVE/PHD"/>
</dbReference>
<gene>
    <name evidence="6" type="ORF">DAPPUDRAFT_252193</name>
</gene>
<dbReference type="InParanoid" id="E9H266"/>
<evidence type="ECO:0000256" key="2">
    <source>
        <dbReference type="ARBA" id="ARBA00022771"/>
    </source>
</evidence>
<organism evidence="6 7">
    <name type="scientific">Daphnia pulex</name>
    <name type="common">Water flea</name>
    <dbReference type="NCBI Taxonomy" id="6669"/>
    <lineage>
        <taxon>Eukaryota</taxon>
        <taxon>Metazoa</taxon>
        <taxon>Ecdysozoa</taxon>
        <taxon>Arthropoda</taxon>
        <taxon>Crustacea</taxon>
        <taxon>Branchiopoda</taxon>
        <taxon>Diplostraca</taxon>
        <taxon>Cladocera</taxon>
        <taxon>Anomopoda</taxon>
        <taxon>Daphniidae</taxon>
        <taxon>Daphnia</taxon>
    </lineage>
</organism>
<dbReference type="PROSITE" id="PS01358">
    <property type="entry name" value="ZF_RANBP2_1"/>
    <property type="match status" value="1"/>
</dbReference>
<feature type="compositionally biased region" description="Low complexity" evidence="4">
    <location>
        <begin position="200"/>
        <end position="211"/>
    </location>
</feature>
<dbReference type="Gene3D" id="2.30.30.380">
    <property type="entry name" value="Zn-finger domain of Sec23/24"/>
    <property type="match status" value="1"/>
</dbReference>
<dbReference type="CDD" id="cd16646">
    <property type="entry name" value="mRING-HC-C2H2C4_MDM2-like"/>
    <property type="match status" value="1"/>
</dbReference>
<dbReference type="EMBL" id="GL732585">
    <property type="protein sequence ID" value="EFX74110.1"/>
    <property type="molecule type" value="Genomic_DNA"/>
</dbReference>
<dbReference type="Proteomes" id="UP000000305">
    <property type="component" value="Unassembled WGS sequence"/>
</dbReference>
<dbReference type="GO" id="GO:0008270">
    <property type="term" value="F:zinc ion binding"/>
    <property type="evidence" value="ECO:0007669"/>
    <property type="project" value="UniProtKB-KW"/>
</dbReference>
<feature type="compositionally biased region" description="Low complexity" evidence="4">
    <location>
        <begin position="224"/>
        <end position="235"/>
    </location>
</feature>
<dbReference type="OMA" id="ARCWIER"/>